<proteinExistence type="predicted"/>
<sequence>MASGLKPLLLPRLVEERRKLEQQDLDAEQTSSLYKYHAFDSTTPSSDVASPSPLTSSFSGTNHSRLSGSGPSPSLELQPCTDSNPASPTESLHATRPGKSLLPDVEEEPLEREEEEPATPPKHNDRDHRAREFDFVDYCLCDAPCSHNGDSLQSTSMYPYMTSDLDYDIGFLSDGDFNTSLRQKKRRNGSDAGFSTWSTRLGSRLPSLPRWRSSSTSRRYDLAFSPASDPSLADPRPSFSLADPRPSFSLGASSRSSSVSGSRRGASDRAHDSVPATPALSFYESTESVVLPSTLDAMPATLGKRLERDRATATTPLLPPLLIEAVVSHSQSHSLQVSPLQSPSMIHSPVPDLSAAKPYPTPPLSNKPSISSLRRGTVSSTFSDAPSPVPCFFDHQDSWSDRLGHANFTIEPRPYVFAVADLAALQTFRTDWNLARTNYAKHLVRTGEHYGSTSNTYALTEAKWAEIELEWQRNEDDLVDLLGEQWKDDPSFVSQLRRTPDEKLSPSIPRMLSDDGKFPELGDVEIIGPMVRDPTMIREGQDERRNSASVWLKNLAGKVGLRK</sequence>
<gene>
    <name evidence="2" type="ORF">C8A05DRAFT_44826</name>
</gene>
<comment type="caution">
    <text evidence="2">The sequence shown here is derived from an EMBL/GenBank/DDBJ whole genome shotgun (WGS) entry which is preliminary data.</text>
</comment>
<evidence type="ECO:0000313" key="2">
    <source>
        <dbReference type="EMBL" id="KAK3901555.1"/>
    </source>
</evidence>
<keyword evidence="3" id="KW-1185">Reference proteome</keyword>
<feature type="region of interest" description="Disordered" evidence="1">
    <location>
        <begin position="38"/>
        <end position="128"/>
    </location>
</feature>
<evidence type="ECO:0000256" key="1">
    <source>
        <dbReference type="SAM" id="MobiDB-lite"/>
    </source>
</evidence>
<reference evidence="2" key="1">
    <citation type="journal article" date="2023" name="Mol. Phylogenet. Evol.">
        <title>Genome-scale phylogeny and comparative genomics of the fungal order Sordariales.</title>
        <authorList>
            <person name="Hensen N."/>
            <person name="Bonometti L."/>
            <person name="Westerberg I."/>
            <person name="Brannstrom I.O."/>
            <person name="Guillou S."/>
            <person name="Cros-Aarteil S."/>
            <person name="Calhoun S."/>
            <person name="Haridas S."/>
            <person name="Kuo A."/>
            <person name="Mondo S."/>
            <person name="Pangilinan J."/>
            <person name="Riley R."/>
            <person name="LaButti K."/>
            <person name="Andreopoulos B."/>
            <person name="Lipzen A."/>
            <person name="Chen C."/>
            <person name="Yan M."/>
            <person name="Daum C."/>
            <person name="Ng V."/>
            <person name="Clum A."/>
            <person name="Steindorff A."/>
            <person name="Ohm R.A."/>
            <person name="Martin F."/>
            <person name="Silar P."/>
            <person name="Natvig D.O."/>
            <person name="Lalanne C."/>
            <person name="Gautier V."/>
            <person name="Ament-Velasquez S.L."/>
            <person name="Kruys A."/>
            <person name="Hutchinson M.I."/>
            <person name="Powell A.J."/>
            <person name="Barry K."/>
            <person name="Miller A.N."/>
            <person name="Grigoriev I.V."/>
            <person name="Debuchy R."/>
            <person name="Gladieux P."/>
            <person name="Hiltunen Thoren M."/>
            <person name="Johannesson H."/>
        </authorList>
    </citation>
    <scope>NUCLEOTIDE SEQUENCE</scope>
    <source>
        <strain evidence="2">CBS 103.79</strain>
    </source>
</reference>
<name>A0AAN6MIL2_9PEZI</name>
<dbReference type="AlphaFoldDB" id="A0AAN6MIL2"/>
<evidence type="ECO:0000313" key="3">
    <source>
        <dbReference type="Proteomes" id="UP001303889"/>
    </source>
</evidence>
<feature type="compositionally biased region" description="Low complexity" evidence="1">
    <location>
        <begin position="245"/>
        <end position="264"/>
    </location>
</feature>
<feature type="compositionally biased region" description="Polar residues" evidence="1">
    <location>
        <begin position="40"/>
        <end position="65"/>
    </location>
</feature>
<dbReference type="EMBL" id="MU855571">
    <property type="protein sequence ID" value="KAK3901555.1"/>
    <property type="molecule type" value="Genomic_DNA"/>
</dbReference>
<feature type="region of interest" description="Disordered" evidence="1">
    <location>
        <begin position="353"/>
        <end position="372"/>
    </location>
</feature>
<feature type="region of interest" description="Disordered" evidence="1">
    <location>
        <begin position="224"/>
        <end position="274"/>
    </location>
</feature>
<feature type="compositionally biased region" description="Polar residues" evidence="1">
    <location>
        <begin position="80"/>
        <end position="92"/>
    </location>
</feature>
<feature type="compositionally biased region" description="Low complexity" evidence="1">
    <location>
        <begin position="66"/>
        <end position="75"/>
    </location>
</feature>
<reference evidence="2" key="2">
    <citation type="submission" date="2023-05" db="EMBL/GenBank/DDBJ databases">
        <authorList>
            <consortium name="Lawrence Berkeley National Laboratory"/>
            <person name="Steindorff A."/>
            <person name="Hensen N."/>
            <person name="Bonometti L."/>
            <person name="Westerberg I."/>
            <person name="Brannstrom I.O."/>
            <person name="Guillou S."/>
            <person name="Cros-Aarteil S."/>
            <person name="Calhoun S."/>
            <person name="Haridas S."/>
            <person name="Kuo A."/>
            <person name="Mondo S."/>
            <person name="Pangilinan J."/>
            <person name="Riley R."/>
            <person name="Labutti K."/>
            <person name="Andreopoulos B."/>
            <person name="Lipzen A."/>
            <person name="Chen C."/>
            <person name="Yanf M."/>
            <person name="Daum C."/>
            <person name="Ng V."/>
            <person name="Clum A."/>
            <person name="Ohm R."/>
            <person name="Martin F."/>
            <person name="Silar P."/>
            <person name="Natvig D."/>
            <person name="Lalanne C."/>
            <person name="Gautier V."/>
            <person name="Ament-Velasquez S.L."/>
            <person name="Kruys A."/>
            <person name="Hutchinson M.I."/>
            <person name="Powell A.J."/>
            <person name="Barry K."/>
            <person name="Miller A.N."/>
            <person name="Grigoriev I.V."/>
            <person name="Debuchy R."/>
            <person name="Gladieux P."/>
            <person name="Thoren M.H."/>
            <person name="Johannesson H."/>
        </authorList>
    </citation>
    <scope>NUCLEOTIDE SEQUENCE</scope>
    <source>
        <strain evidence="2">CBS 103.79</strain>
    </source>
</reference>
<protein>
    <recommendedName>
        <fullName evidence="4">Only prolin and serin are matching in the corresponding protein</fullName>
    </recommendedName>
</protein>
<accession>A0AAN6MIL2</accession>
<evidence type="ECO:0008006" key="4">
    <source>
        <dbReference type="Google" id="ProtNLM"/>
    </source>
</evidence>
<dbReference type="Proteomes" id="UP001303889">
    <property type="component" value="Unassembled WGS sequence"/>
</dbReference>
<organism evidence="2 3">
    <name type="scientific">Staphylotrichum tortipilum</name>
    <dbReference type="NCBI Taxonomy" id="2831512"/>
    <lineage>
        <taxon>Eukaryota</taxon>
        <taxon>Fungi</taxon>
        <taxon>Dikarya</taxon>
        <taxon>Ascomycota</taxon>
        <taxon>Pezizomycotina</taxon>
        <taxon>Sordariomycetes</taxon>
        <taxon>Sordariomycetidae</taxon>
        <taxon>Sordariales</taxon>
        <taxon>Chaetomiaceae</taxon>
        <taxon>Staphylotrichum</taxon>
    </lineage>
</organism>
<feature type="compositionally biased region" description="Acidic residues" evidence="1">
    <location>
        <begin position="104"/>
        <end position="117"/>
    </location>
</feature>